<dbReference type="PANTHER" id="PTHR22870:SF408">
    <property type="entry name" value="OS09G0560450 PROTEIN"/>
    <property type="match status" value="1"/>
</dbReference>
<evidence type="ECO:0000256" key="2">
    <source>
        <dbReference type="PROSITE-ProRule" id="PRU00235"/>
    </source>
</evidence>
<evidence type="ECO:0000256" key="1">
    <source>
        <dbReference type="ARBA" id="ARBA00022737"/>
    </source>
</evidence>
<dbReference type="Gene3D" id="3.30.420.10">
    <property type="entry name" value="Ribonuclease H-like superfamily/Ribonuclease H"/>
    <property type="match status" value="1"/>
</dbReference>
<dbReference type="InterPro" id="IPR012337">
    <property type="entry name" value="RNaseH-like_sf"/>
</dbReference>
<dbReference type="InterPro" id="IPR036397">
    <property type="entry name" value="RNaseH_sf"/>
</dbReference>
<keyword evidence="4" id="KW-0812">Transmembrane</keyword>
<keyword evidence="7" id="KW-1185">Reference proteome</keyword>
<keyword evidence="1" id="KW-0677">Repeat</keyword>
<dbReference type="SUPFAM" id="SSF50985">
    <property type="entry name" value="RCC1/BLIP-II"/>
    <property type="match status" value="1"/>
</dbReference>
<feature type="repeat" description="RCC1" evidence="2">
    <location>
        <begin position="934"/>
        <end position="993"/>
    </location>
</feature>
<dbReference type="PROSITE" id="PS50012">
    <property type="entry name" value="RCC1_3"/>
    <property type="match status" value="5"/>
</dbReference>
<feature type="repeat" description="RCC1" evidence="2">
    <location>
        <begin position="826"/>
        <end position="880"/>
    </location>
</feature>
<feature type="compositionally biased region" description="Low complexity" evidence="3">
    <location>
        <begin position="1239"/>
        <end position="1260"/>
    </location>
</feature>
<dbReference type="PROSITE" id="PS00626">
    <property type="entry name" value="RCC1_2"/>
    <property type="match status" value="2"/>
</dbReference>
<reference evidence="6" key="1">
    <citation type="submission" date="2023-10" db="EMBL/GenBank/DDBJ databases">
        <authorList>
            <person name="Chen Y."/>
            <person name="Shah S."/>
            <person name="Dougan E. K."/>
            <person name="Thang M."/>
            <person name="Chan C."/>
        </authorList>
    </citation>
    <scope>NUCLEOTIDE SEQUENCE [LARGE SCALE GENOMIC DNA]</scope>
</reference>
<feature type="repeat" description="RCC1" evidence="2">
    <location>
        <begin position="774"/>
        <end position="825"/>
    </location>
</feature>
<feature type="region of interest" description="Disordered" evidence="3">
    <location>
        <begin position="545"/>
        <end position="595"/>
    </location>
</feature>
<dbReference type="Gene3D" id="3.60.10.10">
    <property type="entry name" value="Endonuclease/exonuclease/phosphatase"/>
    <property type="match status" value="1"/>
</dbReference>
<feature type="compositionally biased region" description="Basic and acidic residues" evidence="3">
    <location>
        <begin position="1565"/>
        <end position="1577"/>
    </location>
</feature>
<feature type="transmembrane region" description="Helical" evidence="4">
    <location>
        <begin position="60"/>
        <end position="78"/>
    </location>
</feature>
<evidence type="ECO:0000256" key="4">
    <source>
        <dbReference type="SAM" id="Phobius"/>
    </source>
</evidence>
<feature type="transmembrane region" description="Helical" evidence="4">
    <location>
        <begin position="308"/>
        <end position="325"/>
    </location>
</feature>
<dbReference type="PANTHER" id="PTHR22870">
    <property type="entry name" value="REGULATOR OF CHROMOSOME CONDENSATION"/>
    <property type="match status" value="1"/>
</dbReference>
<gene>
    <name evidence="6" type="ORF">PCOR1329_LOCUS8723</name>
</gene>
<feature type="repeat" description="RCC1" evidence="2">
    <location>
        <begin position="881"/>
        <end position="932"/>
    </location>
</feature>
<feature type="region of interest" description="Disordered" evidence="3">
    <location>
        <begin position="1637"/>
        <end position="1656"/>
    </location>
</feature>
<dbReference type="InterPro" id="IPR058923">
    <property type="entry name" value="RCC1-like_dom"/>
</dbReference>
<dbReference type="InterPro" id="IPR009091">
    <property type="entry name" value="RCC1/BLIP-II"/>
</dbReference>
<dbReference type="Pfam" id="PF25390">
    <property type="entry name" value="WD40_RLD"/>
    <property type="match status" value="1"/>
</dbReference>
<keyword evidence="4" id="KW-1133">Transmembrane helix</keyword>
<dbReference type="SUPFAM" id="SSF53098">
    <property type="entry name" value="Ribonuclease H-like"/>
    <property type="match status" value="1"/>
</dbReference>
<dbReference type="Proteomes" id="UP001189429">
    <property type="component" value="Unassembled WGS sequence"/>
</dbReference>
<dbReference type="PRINTS" id="PR00633">
    <property type="entry name" value="RCCNDNSATION"/>
</dbReference>
<dbReference type="InterPro" id="IPR036691">
    <property type="entry name" value="Endo/exonu/phosph_ase_sf"/>
</dbReference>
<feature type="repeat" description="RCC1" evidence="2">
    <location>
        <begin position="716"/>
        <end position="773"/>
    </location>
</feature>
<keyword evidence="4" id="KW-0472">Membrane</keyword>
<dbReference type="Gene3D" id="2.130.10.30">
    <property type="entry name" value="Regulator of chromosome condensation 1/beta-lactamase-inhibitor protein II"/>
    <property type="match status" value="2"/>
</dbReference>
<evidence type="ECO:0000256" key="3">
    <source>
        <dbReference type="SAM" id="MobiDB-lite"/>
    </source>
</evidence>
<sequence length="2924" mass="320007">MTIWPWLVLASAVARLYVERNVKKNPFSPVRELPVMGLMSSFILVLMLMPAKNITLSDCLVLTCIDPVLAAVLASIILGKARRDLHFKSMKMYTLIMILVVTYAYGDTSQETGLGSDHFLFIVARTMIVARSMWVKSQYASFHRSKMPTRPPENALLFYESHKPRKHRFKHFPAPLLLTLDAIFDSGLRDTDFHAMGPVGTRDLYMLTESTYLLPISSLMTYLFEQETIGTGLMPPAQSGDQAQAAVDAIGLSSTESSAFVVDERVTAAGTVIVVFLCFSFCVARAATPWVASQSLFDWGSSVHSWKYQPILIALPFFIYDILFLNGSLSKFQIVAIMLLLAINALHRADIWNSFKRKFLLLMTQDLHYHQPAVLRQLQRRTLLEFLEKTSSDDYNMILLDTAVRHGGNIREMARDTSITVWDPAPSATAAWKLAFSLVTKSLKRQKMARKQMRDARESVEAFIANLVVNVVYKAVDAAEGHGSRMRLAGSLASVMCKRRALRRLQALAEYRRLLRKRRQAGQLAHVPSTLAAAGGQLRAVRDITAQHQHQHQQQLALMASASSVPSQGMPALPAPGQGASPTARSQGSRSQGTNAHLQMSLNASMRSRASGESEEAPLLATPGLFGSVDDAETPGARSGAIMRGVLATADMLEDASSPYGAVVISFGDARYGQLGVSADKKVASRRIIPIDELRGVNPVQVEAAGVASFVVGSKGQMWSFGSNRSMELGLRKEVTQVNVPQRTKAIREQDAVQVAGSPSASGQAHTLVLTNSGQVYTFGTSSCGALGQGPDVRQTAPLLLRMTSEVRIRTVAAGARHSVLISDEGKIFTMGDNTHGQLGFPKTRCRIMAEPEPIEGQLGQACVQLVSAGDDHTLATTEDGKLYAWGSNANGQLGLGRLDDQDTPQAVEVLTSLGVTSMACGARHSLVVARRGKQVWSFGSNVQGQLGVGPNTTGNGMQLSSPALIHTLSGQRDIEVTQVAAASCHSLALARSGEVYSFGENSYGQLGFPPAGAGVPSAGVARTVQQRKKAEIDPTDTDSLLAMLDKSLSEEARAELALFKDKIAPPKPAQQESLDAKYQRLLAAERKAAAALTKAATSEGKAKDWVVQCEAHTQHCAEALGDAQAAVQETLDAINEARGTRAPSAFKSTAGGLNLSKLLLSGEDLAFEEGEAFDTSDLELDAEDSKKWADLKQQFLDELKTKVKEVFGSGATAIQQRKQELEALRSRLRAKRPRTEADGTGAQAAEAGTGSAAAPPAAAAGGGDGLAPTRSEPKIRRTFSQPSFRTIYVRNITDWGPKCKKIVKSPPFQADILGLLETHESERTSDAVLAEFDASAWKAVISPSRADGTVQKAGGVVLGARRHLQCSSLGHLARYRNQTKGQLRHRKPEPHFVAGPIDFWDFQALTIQMHHGQLTVLIVYLTTSIGVAGQNLIKLQNLGAVIKSLMGDWIAIGDWNLVPTELEESGWVNYVDGRICKPSNVSFTQFTGGRMLDYAVIGGPGHHVPAKLFADTMGGHKSHMGLVAQYTSQSAPAWALILPTPFSFAHPPAEQKAADPNSKRSRAKREAEQRRLERMQDNPLEALNPEVTEAASQQQPVDGPPLPAHMCGPPSSGGRAAPADLPSRAPDGPAIWRSAEAGAAPSAAEAHDMDHDEQQSHDRLLGFPMTPPCPTVARLTAAEKGELWAQVCHRQVQYDAPPDYIRDSQAYQSSSEAADDLGMQYARWITHVEYFYTDIMNVSADERHRYVGRGMARAPAHMKIRAPRAGTGACTSSRATRWWSTMAACTQLLAKAMARTNDALSEAGENAADIIYTHAHAMPDDNLVPIDNATKLKWQHGLSAVRDWTTGQAATMAYALGILADRFQRAEVRQGLQAFQEWVVQCTAKKPSKVLKWSTDSAGPIMEYGFGPAASTDLFSIMEGKRGAWAQRWSGTVKLSDLQAFRRKCKRLAEHEDAWQPIDPYLIHEKATVLPNATGRGSDNLGPLDIRNLPFQAKQDLADFFNQCERQMAWPWQLMSVLVGMLPKPDGSERGVALIPWLMRFWAQMRKVIGADWCAAKAGHWDQAIKGSSALQCGIFRLFCDEVDDELDIHYANVMWDFAEFYDSVNPIMAFEAALKLEFSPRKLGMAAVLYMSPRMLRSRGAIAAPIQPTGSLLTGDSDANNLARAVLYDLLDDIHRQFLPRGVRSYQWVDDINQRAEGPKHVLAPVLAKAASVFFHGARSLGLDISGKSGVIGTDIDMAKAVCAEFNKNVSEFQLKPSAVIADLGLERGSRRQNKIKHNKRVSQAFRQLSKFRKVSKFSRIRLARRKLTLMSPVPRIAYGAMATGMAPSQIVKVQRAVAGALGGRKAGRCLTAYLALELGNRNPGIELRVRQLQTWFQFITRDKDSEHVLPRLARAWPKVANRVAQTPKTDRWRHVRGPMAGAVAALLDAGWTATDDTYLTWCSPVTDDWWRLSLQSGDIDYEPFLEEFTQSLWSQAWKQASQHYLGGGLEGGADLFSLRQSLRTLDKMTSTAAPGIRGNVMAMATGSTWPRSRLCEAGIFGESDSFCVRCNTNQPETPFHRSWQCSANSHLDVCRETADLEQEAADGYQQFPCFWLRGLIPASWTVVDPPLSEAHAWTWQTQPEAIANLEPGTQFGGAGDGSGGAHTKDPRLRRCGWAFTHLAAWCKDPSWNQIGPIKGQAGNLPGPKQSSNRAELLALICWLEDLPLEFNLPPDGELHFISDSAYVARGVCRPDASKPRTNRDLWKRFRGARGGRHVLCHKVESHVAQARRAEMNFPELWIQANSLVDTHADDAAMKFQLHPDQVQNVKDVEAKAARVRRRLCTVLEEVMQADNEARAQVERLPTLAEQQRAPRPSVLQKAVATTLRNLAKECRPATKDGRYNLEQMAKGIWPGSSAAAAEFNSKTGLRPVKAKATAKRR</sequence>
<feature type="region of interest" description="Disordered" evidence="3">
    <location>
        <begin position="1228"/>
        <end position="1275"/>
    </location>
</feature>
<accession>A0ABN9Q7W4</accession>
<comment type="caution">
    <text evidence="6">The sequence shown here is derived from an EMBL/GenBank/DDBJ whole genome shotgun (WGS) entry which is preliminary data.</text>
</comment>
<feature type="compositionally biased region" description="Basic and acidic residues" evidence="3">
    <location>
        <begin position="1646"/>
        <end position="1656"/>
    </location>
</feature>
<protein>
    <recommendedName>
        <fullName evidence="5">RNase H type-1 domain-containing protein</fullName>
    </recommendedName>
</protein>
<feature type="transmembrane region" description="Helical" evidence="4">
    <location>
        <begin position="332"/>
        <end position="349"/>
    </location>
</feature>
<dbReference type="InterPro" id="IPR000408">
    <property type="entry name" value="Reg_chr_condens"/>
</dbReference>
<feature type="transmembrane region" description="Helical" evidence="4">
    <location>
        <begin position="266"/>
        <end position="288"/>
    </location>
</feature>
<name>A0ABN9Q7W4_9DINO</name>
<dbReference type="EMBL" id="CAUYUJ010002403">
    <property type="protein sequence ID" value="CAK0800618.1"/>
    <property type="molecule type" value="Genomic_DNA"/>
</dbReference>
<dbReference type="SUPFAM" id="SSF56219">
    <property type="entry name" value="DNase I-like"/>
    <property type="match status" value="1"/>
</dbReference>
<proteinExistence type="predicted"/>
<feature type="region of interest" description="Disordered" evidence="3">
    <location>
        <begin position="1547"/>
        <end position="1629"/>
    </location>
</feature>
<evidence type="ECO:0000313" key="7">
    <source>
        <dbReference type="Proteomes" id="UP001189429"/>
    </source>
</evidence>
<feature type="domain" description="RNase H type-1" evidence="5">
    <location>
        <begin position="2634"/>
        <end position="2800"/>
    </location>
</feature>
<dbReference type="PROSITE" id="PS50879">
    <property type="entry name" value="RNASE_H_1"/>
    <property type="match status" value="1"/>
</dbReference>
<dbReference type="InterPro" id="IPR002156">
    <property type="entry name" value="RNaseH_domain"/>
</dbReference>
<organism evidence="6 7">
    <name type="scientific">Prorocentrum cordatum</name>
    <dbReference type="NCBI Taxonomy" id="2364126"/>
    <lineage>
        <taxon>Eukaryota</taxon>
        <taxon>Sar</taxon>
        <taxon>Alveolata</taxon>
        <taxon>Dinophyceae</taxon>
        <taxon>Prorocentrales</taxon>
        <taxon>Prorocentraceae</taxon>
        <taxon>Prorocentrum</taxon>
    </lineage>
</organism>
<evidence type="ECO:0000313" key="6">
    <source>
        <dbReference type="EMBL" id="CAK0800618.1"/>
    </source>
</evidence>
<feature type="transmembrane region" description="Helical" evidence="4">
    <location>
        <begin position="33"/>
        <end position="54"/>
    </location>
</feature>
<dbReference type="InterPro" id="IPR051210">
    <property type="entry name" value="Ub_ligase/GEF_domain"/>
</dbReference>
<feature type="compositionally biased region" description="Polar residues" evidence="3">
    <location>
        <begin position="580"/>
        <end position="595"/>
    </location>
</feature>
<evidence type="ECO:0000259" key="5">
    <source>
        <dbReference type="PROSITE" id="PS50879"/>
    </source>
</evidence>